<dbReference type="PANTHER" id="PTHR13085:SF0">
    <property type="entry name" value="SIGNAL PEPTIDASE COMPLEX SUBUNIT 2"/>
    <property type="match status" value="1"/>
</dbReference>
<evidence type="ECO:0000313" key="11">
    <source>
        <dbReference type="RefSeq" id="XP_022290604.1"/>
    </source>
</evidence>
<dbReference type="AlphaFoldDB" id="A0A8B8AKN9"/>
<gene>
    <name evidence="11" type="primary">LOC111102238</name>
</gene>
<accession>A0A8B8AKN9</accession>
<evidence type="ECO:0000313" key="10">
    <source>
        <dbReference type="Proteomes" id="UP000694844"/>
    </source>
</evidence>
<keyword evidence="5 9" id="KW-0256">Endoplasmic reticulum</keyword>
<evidence type="ECO:0000256" key="3">
    <source>
        <dbReference type="ARBA" id="ARBA00017057"/>
    </source>
</evidence>
<dbReference type="Proteomes" id="UP000694844">
    <property type="component" value="Chromosome 6"/>
</dbReference>
<dbReference type="KEGG" id="cvn:111102238"/>
<evidence type="ECO:0000256" key="2">
    <source>
        <dbReference type="ARBA" id="ARBA00007324"/>
    </source>
</evidence>
<evidence type="ECO:0000256" key="9">
    <source>
        <dbReference type="RuleBase" id="RU368033"/>
    </source>
</evidence>
<keyword evidence="6 9" id="KW-1133">Transmembrane helix</keyword>
<comment type="function">
    <text evidence="8 9">Component of the signal peptidase complex (SPC) which catalyzes the cleavage of N-terminal signal sequences from nascent proteins as they are translocated into the lumen of the endoplasmic reticulum. Enhances the enzymatic activity of SPC and facilitates the interactions between different components of the translocation site.</text>
</comment>
<feature type="transmembrane region" description="Helical" evidence="9">
    <location>
        <begin position="60"/>
        <end position="78"/>
    </location>
</feature>
<comment type="subcellular location">
    <subcellularLocation>
        <location evidence="1 9">Endoplasmic reticulum membrane</location>
        <topology evidence="1 9">Multi-pass membrane protein</topology>
    </subcellularLocation>
</comment>
<dbReference type="GO" id="GO:0008233">
    <property type="term" value="F:peptidase activity"/>
    <property type="evidence" value="ECO:0007669"/>
    <property type="project" value="UniProtKB-UniRule"/>
</dbReference>
<name>A0A8B8AKN9_CRAVI</name>
<evidence type="ECO:0000256" key="1">
    <source>
        <dbReference type="ARBA" id="ARBA00004477"/>
    </source>
</evidence>
<evidence type="ECO:0000256" key="6">
    <source>
        <dbReference type="ARBA" id="ARBA00022989"/>
    </source>
</evidence>
<dbReference type="GO" id="GO:0045047">
    <property type="term" value="P:protein targeting to ER"/>
    <property type="evidence" value="ECO:0007669"/>
    <property type="project" value="TreeGrafter"/>
</dbReference>
<keyword evidence="4 9" id="KW-0812">Transmembrane</keyword>
<evidence type="ECO:0000256" key="7">
    <source>
        <dbReference type="ARBA" id="ARBA00023136"/>
    </source>
</evidence>
<dbReference type="GO" id="GO:0005787">
    <property type="term" value="C:signal peptidase complex"/>
    <property type="evidence" value="ECO:0007669"/>
    <property type="project" value="UniProtKB-UniRule"/>
</dbReference>
<dbReference type="RefSeq" id="XP_022290604.1">
    <property type="nucleotide sequence ID" value="XM_022434896.1"/>
</dbReference>
<feature type="transmembrane region" description="Helical" evidence="9">
    <location>
        <begin position="90"/>
        <end position="108"/>
    </location>
</feature>
<keyword evidence="10" id="KW-1185">Reference proteome</keyword>
<keyword evidence="7 9" id="KW-0472">Membrane</keyword>
<dbReference type="InterPro" id="IPR009582">
    <property type="entry name" value="Spc2/SPCS2"/>
</dbReference>
<evidence type="ECO:0000256" key="8">
    <source>
        <dbReference type="ARBA" id="ARBA00045608"/>
    </source>
</evidence>
<comment type="similarity">
    <text evidence="2 9">Belongs to the SPCS2 family.</text>
</comment>
<sequence length="203" mass="23303">MKPGKNGDEVENDTKWNIEEKPVKIDKWDTAAVKNALDDAAKKVMKEKFGYVESHRLMDLRLLICTIAVGFSLFALVWDYLRPFPESRPVLIICVLSYFVLMGILTLYTTYMEKGIFLVALQKDEAGVDPDDRWELASMLKKYDDMYHLSMTFQDGKTGITRTKEISKCVANYFDENGLLCFDLFEPEITQLQSKISAEGKKD</sequence>
<dbReference type="Pfam" id="PF06703">
    <property type="entry name" value="SPC25"/>
    <property type="match status" value="1"/>
</dbReference>
<evidence type="ECO:0000256" key="5">
    <source>
        <dbReference type="ARBA" id="ARBA00022824"/>
    </source>
</evidence>
<dbReference type="OrthoDB" id="29558at2759"/>
<organism evidence="10 11">
    <name type="scientific">Crassostrea virginica</name>
    <name type="common">Eastern oyster</name>
    <dbReference type="NCBI Taxonomy" id="6565"/>
    <lineage>
        <taxon>Eukaryota</taxon>
        <taxon>Metazoa</taxon>
        <taxon>Spiralia</taxon>
        <taxon>Lophotrochozoa</taxon>
        <taxon>Mollusca</taxon>
        <taxon>Bivalvia</taxon>
        <taxon>Autobranchia</taxon>
        <taxon>Pteriomorphia</taxon>
        <taxon>Ostreida</taxon>
        <taxon>Ostreoidea</taxon>
        <taxon>Ostreidae</taxon>
        <taxon>Crassostrea</taxon>
    </lineage>
</organism>
<dbReference type="GeneID" id="111102238"/>
<dbReference type="PANTHER" id="PTHR13085">
    <property type="entry name" value="MICROSOMAL SIGNAL PEPTIDASE 25 KDA SUBUNIT"/>
    <property type="match status" value="1"/>
</dbReference>
<proteinExistence type="inferred from homology"/>
<evidence type="ECO:0000256" key="4">
    <source>
        <dbReference type="ARBA" id="ARBA00022692"/>
    </source>
</evidence>
<dbReference type="GO" id="GO:0006465">
    <property type="term" value="P:signal peptide processing"/>
    <property type="evidence" value="ECO:0007669"/>
    <property type="project" value="UniProtKB-UniRule"/>
</dbReference>
<reference evidence="11" key="1">
    <citation type="submission" date="2025-08" db="UniProtKB">
        <authorList>
            <consortium name="RefSeq"/>
        </authorList>
    </citation>
    <scope>IDENTIFICATION</scope>
    <source>
        <tissue evidence="11">Whole sample</tissue>
    </source>
</reference>
<protein>
    <recommendedName>
        <fullName evidence="3 9">Signal peptidase complex subunit 2</fullName>
    </recommendedName>
</protein>